<keyword evidence="2" id="KW-1185">Reference proteome</keyword>
<dbReference type="EMBL" id="AECV01000008">
    <property type="protein sequence ID" value="EFW30127.1"/>
    <property type="molecule type" value="Genomic_DNA"/>
</dbReference>
<accession>E7N118</accession>
<protein>
    <submittedName>
        <fullName evidence="1">Uncharacterized protein</fullName>
    </submittedName>
</protein>
<dbReference type="STRING" id="749551.HMPREF9555_00669"/>
<name>E7N118_9FIRM</name>
<dbReference type="AlphaFoldDB" id="E7N118"/>
<dbReference type="Proteomes" id="UP000004633">
    <property type="component" value="Unassembled WGS sequence"/>
</dbReference>
<evidence type="ECO:0000313" key="2">
    <source>
        <dbReference type="Proteomes" id="UP000004633"/>
    </source>
</evidence>
<proteinExistence type="predicted"/>
<evidence type="ECO:0000313" key="1">
    <source>
        <dbReference type="EMBL" id="EFW30127.1"/>
    </source>
</evidence>
<gene>
    <name evidence="1" type="ORF">HMPREF9555_00669</name>
</gene>
<reference evidence="1 2" key="1">
    <citation type="submission" date="2010-08" db="EMBL/GenBank/DDBJ databases">
        <authorList>
            <person name="Weinstock G."/>
            <person name="Sodergren E."/>
            <person name="Clifton S."/>
            <person name="Fulton L."/>
            <person name="Fulton B."/>
            <person name="Courtney L."/>
            <person name="Fronick C."/>
            <person name="Harrison M."/>
            <person name="Strong C."/>
            <person name="Farmer C."/>
            <person name="Delahaunty K."/>
            <person name="Markovic C."/>
            <person name="Hall O."/>
            <person name="Minx P."/>
            <person name="Tomlinson C."/>
            <person name="Mitreva M."/>
            <person name="Hou S."/>
            <person name="Chen J."/>
            <person name="Wollam A."/>
            <person name="Pepin K.H."/>
            <person name="Johnson M."/>
            <person name="Bhonagiri V."/>
            <person name="Zhang X."/>
            <person name="Suruliraj S."/>
            <person name="Warren W."/>
            <person name="Chinwalla A."/>
            <person name="Mardis E.R."/>
            <person name="Wilson R.K."/>
        </authorList>
    </citation>
    <scope>NUCLEOTIDE SEQUENCE [LARGE SCALE GENOMIC DNA]</scope>
    <source>
        <strain evidence="1 2">F0399</strain>
    </source>
</reference>
<organism evidence="1 2">
    <name type="scientific">Selenomonas artemidis F0399</name>
    <dbReference type="NCBI Taxonomy" id="749551"/>
    <lineage>
        <taxon>Bacteria</taxon>
        <taxon>Bacillati</taxon>
        <taxon>Bacillota</taxon>
        <taxon>Negativicutes</taxon>
        <taxon>Selenomonadales</taxon>
        <taxon>Selenomonadaceae</taxon>
        <taxon>Selenomonas</taxon>
    </lineage>
</organism>
<dbReference type="HOGENOM" id="CLU_2791611_0_0_9"/>
<sequence>MPYHRKDANSSENISQLGFVTPARRDTRAPQARPAGRHLVAYERTSGLHIMCRCGGSFFCYEKINFIK</sequence>
<comment type="caution">
    <text evidence="1">The sequence shown here is derived from an EMBL/GenBank/DDBJ whole genome shotgun (WGS) entry which is preliminary data.</text>
</comment>